<evidence type="ECO:0000313" key="1">
    <source>
        <dbReference type="EMBL" id="QAU52980.1"/>
    </source>
</evidence>
<keyword evidence="2" id="KW-1185">Reference proteome</keyword>
<proteinExistence type="predicted"/>
<evidence type="ECO:0000313" key="2">
    <source>
        <dbReference type="Proteomes" id="UP000288929"/>
    </source>
</evidence>
<protein>
    <submittedName>
        <fullName evidence="1">Uncharacterized protein</fullName>
    </submittedName>
</protein>
<dbReference type="KEGG" id="cpeg:CPELA_08625"/>
<dbReference type="Proteomes" id="UP000288929">
    <property type="component" value="Chromosome"/>
</dbReference>
<gene>
    <name evidence="1" type="ORF">CPELA_08625</name>
</gene>
<dbReference type="AlphaFoldDB" id="A0A410WAL1"/>
<sequence length="33" mass="3970">MLERAKRCWVDKAAAYDLRWSDHSPLNVVYDME</sequence>
<reference evidence="1 2" key="1">
    <citation type="submission" date="2019-01" db="EMBL/GenBank/DDBJ databases">
        <authorList>
            <person name="Ruckert C."/>
            <person name="Busche T."/>
            <person name="Kalinowski J."/>
        </authorList>
    </citation>
    <scope>NUCLEOTIDE SEQUENCE [LARGE SCALE GENOMIC DNA]</scope>
    <source>
        <strain evidence="1 2">136/3</strain>
    </source>
</reference>
<name>A0A410WAL1_9CORY</name>
<organism evidence="1 2">
    <name type="scientific">Corynebacterium pelargi</name>
    <dbReference type="NCBI Taxonomy" id="1471400"/>
    <lineage>
        <taxon>Bacteria</taxon>
        <taxon>Bacillati</taxon>
        <taxon>Actinomycetota</taxon>
        <taxon>Actinomycetes</taxon>
        <taxon>Mycobacteriales</taxon>
        <taxon>Corynebacteriaceae</taxon>
        <taxon>Corynebacterium</taxon>
    </lineage>
</organism>
<accession>A0A410WAL1</accession>
<dbReference type="EMBL" id="CP035299">
    <property type="protein sequence ID" value="QAU52980.1"/>
    <property type="molecule type" value="Genomic_DNA"/>
</dbReference>